<name>A0A6A1VAZ3_9ROSI</name>
<dbReference type="AlphaFoldDB" id="A0A6A1VAZ3"/>
<reference evidence="3 4" key="1">
    <citation type="journal article" date="2019" name="Plant Biotechnol. J.">
        <title>The red bayberry genome and genetic basis of sex determination.</title>
        <authorList>
            <person name="Jia H.M."/>
            <person name="Jia H.J."/>
            <person name="Cai Q.L."/>
            <person name="Wang Y."/>
            <person name="Zhao H.B."/>
            <person name="Yang W.F."/>
            <person name="Wang G.Y."/>
            <person name="Li Y.H."/>
            <person name="Zhan D.L."/>
            <person name="Shen Y.T."/>
            <person name="Niu Q.F."/>
            <person name="Chang L."/>
            <person name="Qiu J."/>
            <person name="Zhao L."/>
            <person name="Xie H.B."/>
            <person name="Fu W.Y."/>
            <person name="Jin J."/>
            <person name="Li X.W."/>
            <person name="Jiao Y."/>
            <person name="Zhou C.C."/>
            <person name="Tu T."/>
            <person name="Chai C.Y."/>
            <person name="Gao J.L."/>
            <person name="Fan L.J."/>
            <person name="van de Weg E."/>
            <person name="Wang J.Y."/>
            <person name="Gao Z.S."/>
        </authorList>
    </citation>
    <scope>NUCLEOTIDE SEQUENCE [LARGE SCALE GENOMIC DNA]</scope>
    <source>
        <tissue evidence="3">Leaves</tissue>
    </source>
</reference>
<organism evidence="3 4">
    <name type="scientific">Morella rubra</name>
    <name type="common">Chinese bayberry</name>
    <dbReference type="NCBI Taxonomy" id="262757"/>
    <lineage>
        <taxon>Eukaryota</taxon>
        <taxon>Viridiplantae</taxon>
        <taxon>Streptophyta</taxon>
        <taxon>Embryophyta</taxon>
        <taxon>Tracheophyta</taxon>
        <taxon>Spermatophyta</taxon>
        <taxon>Magnoliopsida</taxon>
        <taxon>eudicotyledons</taxon>
        <taxon>Gunneridae</taxon>
        <taxon>Pentapetalae</taxon>
        <taxon>rosids</taxon>
        <taxon>fabids</taxon>
        <taxon>Fagales</taxon>
        <taxon>Myricaceae</taxon>
        <taxon>Morella</taxon>
    </lineage>
</organism>
<dbReference type="Pfam" id="PF26130">
    <property type="entry name" value="PB1-like"/>
    <property type="match status" value="1"/>
</dbReference>
<evidence type="ECO:0000313" key="3">
    <source>
        <dbReference type="EMBL" id="KAB1210012.1"/>
    </source>
</evidence>
<feature type="compositionally biased region" description="Basic and acidic residues" evidence="1">
    <location>
        <begin position="179"/>
        <end position="189"/>
    </location>
</feature>
<accession>A0A6A1VAZ3</accession>
<keyword evidence="4" id="KW-1185">Reference proteome</keyword>
<feature type="compositionally biased region" description="Acidic residues" evidence="1">
    <location>
        <begin position="141"/>
        <end position="153"/>
    </location>
</feature>
<feature type="compositionally biased region" description="Basic and acidic residues" evidence="1">
    <location>
        <begin position="223"/>
        <end position="244"/>
    </location>
</feature>
<feature type="region of interest" description="Disordered" evidence="1">
    <location>
        <begin position="141"/>
        <end position="252"/>
    </location>
</feature>
<sequence>MSADSFAFKVHYGGKFNRSDGCTYVGGNVSMHNDPYDSDCLSFIEIEGVVKEYGYKSNDLIYYNEPDKNMVEELRIISGDPDVLDMVAAHVGKESIVLYVVGFENGPEKELVNDVDEDRERCRFGIGTKWWSEALSSDDDLFDVNVGDDDVEEGGGMSFEEGAPLGMGGTSYEEGGPSNDRDDHDDIDPAHANTPDVRSDGGDDNVEDYLSDITGSDTLKSLEVSEDKEDHPPRSALEFRERDLGSVSLVKA</sequence>
<dbReference type="OrthoDB" id="1752429at2759"/>
<evidence type="ECO:0000313" key="4">
    <source>
        <dbReference type="Proteomes" id="UP000516437"/>
    </source>
</evidence>
<evidence type="ECO:0000259" key="2">
    <source>
        <dbReference type="Pfam" id="PF26130"/>
    </source>
</evidence>
<dbReference type="EMBL" id="RXIC02000024">
    <property type="protein sequence ID" value="KAB1210012.1"/>
    <property type="molecule type" value="Genomic_DNA"/>
</dbReference>
<gene>
    <name evidence="3" type="ORF">CJ030_MR6G023561</name>
</gene>
<dbReference type="Proteomes" id="UP000516437">
    <property type="component" value="Chromosome 6"/>
</dbReference>
<dbReference type="InterPro" id="IPR058594">
    <property type="entry name" value="PB1-like_dom_pln"/>
</dbReference>
<proteinExistence type="predicted"/>
<protein>
    <recommendedName>
        <fullName evidence="2">PB1-like domain-containing protein</fullName>
    </recommendedName>
</protein>
<feature type="domain" description="PB1-like" evidence="2">
    <location>
        <begin position="4"/>
        <end position="100"/>
    </location>
</feature>
<evidence type="ECO:0000256" key="1">
    <source>
        <dbReference type="SAM" id="MobiDB-lite"/>
    </source>
</evidence>
<comment type="caution">
    <text evidence="3">The sequence shown here is derived from an EMBL/GenBank/DDBJ whole genome shotgun (WGS) entry which is preliminary data.</text>
</comment>